<reference evidence="1" key="1">
    <citation type="journal article" date="2014" name="Front. Microbiol.">
        <title>High frequency of phylogenetically diverse reductive dehalogenase-homologous genes in deep subseafloor sedimentary metagenomes.</title>
        <authorList>
            <person name="Kawai M."/>
            <person name="Futagami T."/>
            <person name="Toyoda A."/>
            <person name="Takaki Y."/>
            <person name="Nishi S."/>
            <person name="Hori S."/>
            <person name="Arai W."/>
            <person name="Tsubouchi T."/>
            <person name="Morono Y."/>
            <person name="Uchiyama I."/>
            <person name="Ito T."/>
            <person name="Fujiyama A."/>
            <person name="Inagaki F."/>
            <person name="Takami H."/>
        </authorList>
    </citation>
    <scope>NUCLEOTIDE SEQUENCE</scope>
    <source>
        <strain evidence="1">Expedition CK06-06</strain>
    </source>
</reference>
<evidence type="ECO:0000313" key="1">
    <source>
        <dbReference type="EMBL" id="GAH13978.1"/>
    </source>
</evidence>
<protein>
    <submittedName>
        <fullName evidence="1">Uncharacterized protein</fullName>
    </submittedName>
</protein>
<organism evidence="1">
    <name type="scientific">marine sediment metagenome</name>
    <dbReference type="NCBI Taxonomy" id="412755"/>
    <lineage>
        <taxon>unclassified sequences</taxon>
        <taxon>metagenomes</taxon>
        <taxon>ecological metagenomes</taxon>
    </lineage>
</organism>
<sequence>MPPDKPYIHPYPFPKDQFSSPWIYEIKDTRYPFPVPKTELYPEYPWPKSLCAYAPECSILDDFSDLDDVKDCIHAYKHGCPLYLTEFAERYFFDIHLILPYI</sequence>
<proteinExistence type="predicted"/>
<dbReference type="EMBL" id="BART01032718">
    <property type="protein sequence ID" value="GAH13978.1"/>
    <property type="molecule type" value="Genomic_DNA"/>
</dbReference>
<accession>X1EZJ3</accession>
<comment type="caution">
    <text evidence="1">The sequence shown here is derived from an EMBL/GenBank/DDBJ whole genome shotgun (WGS) entry which is preliminary data.</text>
</comment>
<feature type="non-terminal residue" evidence="1">
    <location>
        <position position="102"/>
    </location>
</feature>
<gene>
    <name evidence="1" type="ORF">S01H4_56464</name>
</gene>
<name>X1EZJ3_9ZZZZ</name>
<dbReference type="AlphaFoldDB" id="X1EZJ3"/>